<comment type="subcellular location">
    <subcellularLocation>
        <location evidence="4 6">Cytoplasm</location>
    </subcellularLocation>
</comment>
<evidence type="ECO:0000313" key="9">
    <source>
        <dbReference type="EMBL" id="VBB08759.1"/>
    </source>
</evidence>
<dbReference type="GO" id="GO:0043022">
    <property type="term" value="F:ribosome binding"/>
    <property type="evidence" value="ECO:0007669"/>
    <property type="project" value="TreeGrafter"/>
</dbReference>
<keyword evidence="3 4" id="KW-0648">Protein biosynthesis</keyword>
<dbReference type="PANTHER" id="PTHR10938:SF0">
    <property type="entry name" value="TRANSLATION INITIATION FACTOR IF-3, MITOCHONDRIAL"/>
    <property type="match status" value="1"/>
</dbReference>
<dbReference type="AlphaFoldDB" id="A0A498RBY7"/>
<dbReference type="InterPro" id="IPR019814">
    <property type="entry name" value="Translation_initiation_fac_3_N"/>
</dbReference>
<dbReference type="InterPro" id="IPR019813">
    <property type="entry name" value="Translation_initiation_fac3_CS"/>
</dbReference>
<dbReference type="GO" id="GO:0016020">
    <property type="term" value="C:membrane"/>
    <property type="evidence" value="ECO:0007669"/>
    <property type="project" value="TreeGrafter"/>
</dbReference>
<proteinExistence type="inferred from homology"/>
<dbReference type="InterPro" id="IPR036788">
    <property type="entry name" value="T_IF-3_C_sf"/>
</dbReference>
<dbReference type="GO" id="GO:0005829">
    <property type="term" value="C:cytosol"/>
    <property type="evidence" value="ECO:0007669"/>
    <property type="project" value="TreeGrafter"/>
</dbReference>
<feature type="domain" description="Translation initiation factor 3 C-terminal" evidence="7">
    <location>
        <begin position="66"/>
        <end position="151"/>
    </location>
</feature>
<dbReference type="Gene3D" id="3.10.20.80">
    <property type="entry name" value="Translation initiation factor 3 (IF-3), N-terminal domain"/>
    <property type="match status" value="1"/>
</dbReference>
<evidence type="ECO:0000313" key="10">
    <source>
        <dbReference type="Proteomes" id="UP000277811"/>
    </source>
</evidence>
<comment type="function">
    <text evidence="4 6">IF-3 binds to the 30S ribosomal subunit and shifts the equilibrium between 70S ribosomes and their 50S and 30S subunits in favor of the free subunits, thus enhancing the availability of 30S subunits on which protein synthesis initiation begins.</text>
</comment>
<dbReference type="InterPro" id="IPR001288">
    <property type="entry name" value="Translation_initiation_fac_3"/>
</dbReference>
<dbReference type="EMBL" id="UPPP01000094">
    <property type="protein sequence ID" value="VBB08759.1"/>
    <property type="molecule type" value="Genomic_DNA"/>
</dbReference>
<dbReference type="NCBIfam" id="TIGR00168">
    <property type="entry name" value="infC"/>
    <property type="match status" value="1"/>
</dbReference>
<dbReference type="Proteomes" id="UP000277811">
    <property type="component" value="Unassembled WGS sequence"/>
</dbReference>
<dbReference type="PROSITE" id="PS00938">
    <property type="entry name" value="IF3"/>
    <property type="match status" value="1"/>
</dbReference>
<keyword evidence="10" id="KW-1185">Reference proteome</keyword>
<sequence length="154" mass="17726">MVSSTNEQLGIMLTRDALRLATEQQMDLVEVAPTAKPPVCRIMDFGKFKYEQQKRDKEAKKKQRIVTVKEVKLRPNIEDHDYNVKLKNAQRFLADGDKVKATIMFRGRELSHPELGKQILVRMAAELKEIANVEREPKLEGKNMIMILAAKIHN</sequence>
<feature type="domain" description="Translation initiation factor 3 N-terminal" evidence="8">
    <location>
        <begin position="2"/>
        <end position="59"/>
    </location>
</feature>
<organism evidence="9 10">
    <name type="scientific">Lucifera butyrica</name>
    <dbReference type="NCBI Taxonomy" id="1351585"/>
    <lineage>
        <taxon>Bacteria</taxon>
        <taxon>Bacillati</taxon>
        <taxon>Bacillota</taxon>
        <taxon>Negativicutes</taxon>
        <taxon>Veillonellales</taxon>
        <taxon>Veillonellaceae</taxon>
        <taxon>Lucifera</taxon>
    </lineage>
</organism>
<accession>A0A498RBY7</accession>
<evidence type="ECO:0000256" key="5">
    <source>
        <dbReference type="NCBIfam" id="TIGR00168"/>
    </source>
</evidence>
<dbReference type="SUPFAM" id="SSF55200">
    <property type="entry name" value="Translation initiation factor IF3, C-terminal domain"/>
    <property type="match status" value="1"/>
</dbReference>
<dbReference type="Gene3D" id="3.30.110.10">
    <property type="entry name" value="Translation initiation factor 3 (IF-3), C-terminal domain"/>
    <property type="match status" value="1"/>
</dbReference>
<dbReference type="PANTHER" id="PTHR10938">
    <property type="entry name" value="TRANSLATION INITIATION FACTOR IF-3"/>
    <property type="match status" value="1"/>
</dbReference>
<dbReference type="Pfam" id="PF00707">
    <property type="entry name" value="IF3_C"/>
    <property type="match status" value="1"/>
</dbReference>
<dbReference type="GO" id="GO:0003743">
    <property type="term" value="F:translation initiation factor activity"/>
    <property type="evidence" value="ECO:0007669"/>
    <property type="project" value="UniProtKB-UniRule"/>
</dbReference>
<dbReference type="GO" id="GO:0032790">
    <property type="term" value="P:ribosome disassembly"/>
    <property type="evidence" value="ECO:0007669"/>
    <property type="project" value="TreeGrafter"/>
</dbReference>
<dbReference type="SUPFAM" id="SSF54364">
    <property type="entry name" value="Translation initiation factor IF3, N-terminal domain"/>
    <property type="match status" value="1"/>
</dbReference>
<dbReference type="FunFam" id="3.30.110.10:FF:000001">
    <property type="entry name" value="Translation initiation factor IF-3"/>
    <property type="match status" value="1"/>
</dbReference>
<keyword evidence="2 4" id="KW-0396">Initiation factor</keyword>
<evidence type="ECO:0000256" key="2">
    <source>
        <dbReference type="ARBA" id="ARBA00022540"/>
    </source>
</evidence>
<dbReference type="InterPro" id="IPR036787">
    <property type="entry name" value="T_IF-3_N_sf"/>
</dbReference>
<gene>
    <name evidence="4" type="primary">infC</name>
    <name evidence="9" type="ORF">LUCI_4040</name>
</gene>
<evidence type="ECO:0000256" key="1">
    <source>
        <dbReference type="ARBA" id="ARBA00005439"/>
    </source>
</evidence>
<evidence type="ECO:0000256" key="6">
    <source>
        <dbReference type="RuleBase" id="RU000646"/>
    </source>
</evidence>
<comment type="subunit">
    <text evidence="4 6">Monomer.</text>
</comment>
<evidence type="ECO:0000259" key="7">
    <source>
        <dbReference type="Pfam" id="PF00707"/>
    </source>
</evidence>
<dbReference type="HAMAP" id="MF_00080">
    <property type="entry name" value="IF_3"/>
    <property type="match status" value="1"/>
</dbReference>
<evidence type="ECO:0000259" key="8">
    <source>
        <dbReference type="Pfam" id="PF05198"/>
    </source>
</evidence>
<protein>
    <recommendedName>
        <fullName evidence="4 5">Translation initiation factor IF-3</fullName>
    </recommendedName>
</protein>
<dbReference type="Pfam" id="PF05198">
    <property type="entry name" value="IF3_N"/>
    <property type="match status" value="1"/>
</dbReference>
<evidence type="ECO:0000256" key="4">
    <source>
        <dbReference type="HAMAP-Rule" id="MF_00080"/>
    </source>
</evidence>
<reference evidence="9 10" key="1">
    <citation type="submission" date="2018-06" db="EMBL/GenBank/DDBJ databases">
        <authorList>
            <person name="Strepis N."/>
        </authorList>
    </citation>
    <scope>NUCLEOTIDE SEQUENCE [LARGE SCALE GENOMIC DNA]</scope>
    <source>
        <strain evidence="9">LUCI</strain>
    </source>
</reference>
<name>A0A498RBY7_9FIRM</name>
<comment type="similarity">
    <text evidence="1 4 6">Belongs to the IF-3 family.</text>
</comment>
<dbReference type="InterPro" id="IPR019815">
    <property type="entry name" value="Translation_initiation_fac_3_C"/>
</dbReference>
<evidence type="ECO:0000256" key="3">
    <source>
        <dbReference type="ARBA" id="ARBA00022917"/>
    </source>
</evidence>
<keyword evidence="4" id="KW-0963">Cytoplasm</keyword>